<dbReference type="Gene3D" id="2.102.10.10">
    <property type="entry name" value="Rieske [2Fe-2S] iron-sulphur domain"/>
    <property type="match status" value="1"/>
</dbReference>
<keyword evidence="1" id="KW-0001">2Fe-2S</keyword>
<dbReference type="AlphaFoldDB" id="A0A7S8E661"/>
<organism evidence="6 7">
    <name type="scientific">Phototrophicus methaneseepsis</name>
    <dbReference type="NCBI Taxonomy" id="2710758"/>
    <lineage>
        <taxon>Bacteria</taxon>
        <taxon>Bacillati</taxon>
        <taxon>Chloroflexota</taxon>
        <taxon>Candidatus Thermofontia</taxon>
        <taxon>Phototrophicales</taxon>
        <taxon>Phototrophicaceae</taxon>
        <taxon>Phototrophicus</taxon>
    </lineage>
</organism>
<dbReference type="Proteomes" id="UP000594468">
    <property type="component" value="Chromosome"/>
</dbReference>
<dbReference type="PANTHER" id="PTHR21496">
    <property type="entry name" value="FERREDOXIN-RELATED"/>
    <property type="match status" value="1"/>
</dbReference>
<gene>
    <name evidence="6" type="ORF">G4Y79_15440</name>
</gene>
<keyword evidence="4" id="KW-0411">Iron-sulfur</keyword>
<dbReference type="GO" id="GO:0004497">
    <property type="term" value="F:monooxygenase activity"/>
    <property type="evidence" value="ECO:0007669"/>
    <property type="project" value="UniProtKB-ARBA"/>
</dbReference>
<keyword evidence="3" id="KW-0408">Iron</keyword>
<dbReference type="EMBL" id="CP062983">
    <property type="protein sequence ID" value="QPC81096.1"/>
    <property type="molecule type" value="Genomic_DNA"/>
</dbReference>
<dbReference type="Pfam" id="PF00355">
    <property type="entry name" value="Rieske"/>
    <property type="match status" value="1"/>
</dbReference>
<dbReference type="GO" id="GO:0046872">
    <property type="term" value="F:metal ion binding"/>
    <property type="evidence" value="ECO:0007669"/>
    <property type="project" value="UniProtKB-KW"/>
</dbReference>
<feature type="domain" description="Rieske" evidence="5">
    <location>
        <begin position="6"/>
        <end position="109"/>
    </location>
</feature>
<dbReference type="PANTHER" id="PTHR21496:SF23">
    <property type="entry name" value="3-PHENYLPROPIONATE_CINNAMIC ACID DIOXYGENASE FERREDOXIN SUBUNIT"/>
    <property type="match status" value="1"/>
</dbReference>
<evidence type="ECO:0000256" key="3">
    <source>
        <dbReference type="ARBA" id="ARBA00023004"/>
    </source>
</evidence>
<dbReference type="GO" id="GO:0051537">
    <property type="term" value="F:2 iron, 2 sulfur cluster binding"/>
    <property type="evidence" value="ECO:0007669"/>
    <property type="project" value="UniProtKB-KW"/>
</dbReference>
<dbReference type="InterPro" id="IPR017941">
    <property type="entry name" value="Rieske_2Fe-2S"/>
</dbReference>
<keyword evidence="2" id="KW-0479">Metal-binding</keyword>
<sequence length="116" mass="12902">MPEEYIEVCPTEEIPDGERAVFGILNRWVAIFNVGGQYYAIEDMCTHDGNILTEDRDGNPIPLQDETVIQCPRHGACFDITTGKFLSGPAGTVDVPFFGVRVQDNMIEVTLKPLNK</sequence>
<dbReference type="GO" id="GO:0016705">
    <property type="term" value="F:oxidoreductase activity, acting on paired donors, with incorporation or reduction of molecular oxygen"/>
    <property type="evidence" value="ECO:0007669"/>
    <property type="project" value="UniProtKB-ARBA"/>
</dbReference>
<dbReference type="SUPFAM" id="SSF50022">
    <property type="entry name" value="ISP domain"/>
    <property type="match status" value="1"/>
</dbReference>
<evidence type="ECO:0000313" key="7">
    <source>
        <dbReference type="Proteomes" id="UP000594468"/>
    </source>
</evidence>
<dbReference type="InterPro" id="IPR036922">
    <property type="entry name" value="Rieske_2Fe-2S_sf"/>
</dbReference>
<accession>A0A7S8E661</accession>
<reference evidence="6 7" key="1">
    <citation type="submission" date="2020-02" db="EMBL/GenBank/DDBJ databases">
        <authorList>
            <person name="Zheng R.K."/>
            <person name="Sun C.M."/>
        </authorList>
    </citation>
    <scope>NUCLEOTIDE SEQUENCE [LARGE SCALE GENOMIC DNA]</scope>
    <source>
        <strain evidence="7">rifampicinis</strain>
    </source>
</reference>
<dbReference type="RefSeq" id="WP_195169169.1">
    <property type="nucleotide sequence ID" value="NZ_CP062983.1"/>
</dbReference>
<evidence type="ECO:0000313" key="6">
    <source>
        <dbReference type="EMBL" id="QPC81096.1"/>
    </source>
</evidence>
<proteinExistence type="predicted"/>
<protein>
    <submittedName>
        <fullName evidence="6">Rieske 2Fe-2S domain-containing protein</fullName>
    </submittedName>
</protein>
<evidence type="ECO:0000259" key="5">
    <source>
        <dbReference type="PROSITE" id="PS51296"/>
    </source>
</evidence>
<keyword evidence="7" id="KW-1185">Reference proteome</keyword>
<dbReference type="PROSITE" id="PS51296">
    <property type="entry name" value="RIESKE"/>
    <property type="match status" value="1"/>
</dbReference>
<name>A0A7S8E661_9CHLR</name>
<evidence type="ECO:0000256" key="1">
    <source>
        <dbReference type="ARBA" id="ARBA00022714"/>
    </source>
</evidence>
<evidence type="ECO:0000256" key="2">
    <source>
        <dbReference type="ARBA" id="ARBA00022723"/>
    </source>
</evidence>
<evidence type="ECO:0000256" key="4">
    <source>
        <dbReference type="ARBA" id="ARBA00023014"/>
    </source>
</evidence>
<dbReference type="KEGG" id="pmet:G4Y79_15440"/>